<keyword evidence="7" id="KW-1003">Cell membrane</keyword>
<protein>
    <recommendedName>
        <fullName evidence="7">Sec-independent protein translocase protein TatC</fullName>
    </recommendedName>
</protein>
<keyword evidence="2 7" id="KW-0812">Transmembrane</keyword>
<feature type="transmembrane region" description="Helical" evidence="7">
    <location>
        <begin position="17"/>
        <end position="36"/>
    </location>
</feature>
<dbReference type="EMBL" id="WBJZ01000004">
    <property type="protein sequence ID" value="KAB1660201.1"/>
    <property type="molecule type" value="Genomic_DNA"/>
</dbReference>
<dbReference type="GO" id="GO:0065002">
    <property type="term" value="P:intracellular protein transmembrane transport"/>
    <property type="evidence" value="ECO:0007669"/>
    <property type="project" value="TreeGrafter"/>
</dbReference>
<comment type="subunit">
    <text evidence="7">The Tat system comprises two distinct complexes: a TatABC complex, containing multiple copies of TatA, TatB and TatC subunits, and a separate TatA complex, containing only TatA subunits. Substrates initially bind to the TatABC complex, which probably triggers association of the separate TatA complex to form the active translocon.</text>
</comment>
<comment type="similarity">
    <text evidence="7">Belongs to the TatC family.</text>
</comment>
<evidence type="ECO:0000256" key="4">
    <source>
        <dbReference type="ARBA" id="ARBA00022989"/>
    </source>
</evidence>
<comment type="caution">
    <text evidence="9">The sequence shown here is derived from an EMBL/GenBank/DDBJ whole genome shotgun (WGS) entry which is preliminary data.</text>
</comment>
<dbReference type="NCBIfam" id="TIGR00945">
    <property type="entry name" value="tatC"/>
    <property type="match status" value="1"/>
</dbReference>
<evidence type="ECO:0000256" key="1">
    <source>
        <dbReference type="ARBA" id="ARBA00004141"/>
    </source>
</evidence>
<name>A0A7J5C2D5_9MICO</name>
<evidence type="ECO:0000256" key="8">
    <source>
        <dbReference type="SAM" id="MobiDB-lite"/>
    </source>
</evidence>
<evidence type="ECO:0000256" key="5">
    <source>
        <dbReference type="ARBA" id="ARBA00023010"/>
    </source>
</evidence>
<feature type="region of interest" description="Disordered" evidence="8">
    <location>
        <begin position="249"/>
        <end position="278"/>
    </location>
</feature>
<evidence type="ECO:0000313" key="10">
    <source>
        <dbReference type="Proteomes" id="UP000467240"/>
    </source>
</evidence>
<dbReference type="Proteomes" id="UP000467240">
    <property type="component" value="Unassembled WGS sequence"/>
</dbReference>
<evidence type="ECO:0000256" key="6">
    <source>
        <dbReference type="ARBA" id="ARBA00023136"/>
    </source>
</evidence>
<proteinExistence type="inferred from homology"/>
<dbReference type="PANTHER" id="PTHR30371">
    <property type="entry name" value="SEC-INDEPENDENT PROTEIN TRANSLOCASE PROTEIN TATC"/>
    <property type="match status" value="1"/>
</dbReference>
<dbReference type="PRINTS" id="PR01840">
    <property type="entry name" value="TATCFAMILY"/>
</dbReference>
<dbReference type="OrthoDB" id="9777044at2"/>
<dbReference type="GO" id="GO:0033281">
    <property type="term" value="C:TAT protein transport complex"/>
    <property type="evidence" value="ECO:0007669"/>
    <property type="project" value="UniProtKB-UniRule"/>
</dbReference>
<dbReference type="InterPro" id="IPR002033">
    <property type="entry name" value="TatC"/>
</dbReference>
<dbReference type="Pfam" id="PF00902">
    <property type="entry name" value="TatC"/>
    <property type="match status" value="1"/>
</dbReference>
<dbReference type="HAMAP" id="MF_00902">
    <property type="entry name" value="TatC"/>
    <property type="match status" value="1"/>
</dbReference>
<evidence type="ECO:0000256" key="7">
    <source>
        <dbReference type="HAMAP-Rule" id="MF_00902"/>
    </source>
</evidence>
<reference evidence="9 10" key="1">
    <citation type="submission" date="2019-09" db="EMBL/GenBank/DDBJ databases">
        <title>Phylogeny of genus Pseudoclavibacter and closely related genus.</title>
        <authorList>
            <person name="Li Y."/>
        </authorList>
    </citation>
    <scope>NUCLEOTIDE SEQUENCE [LARGE SCALE GENOMIC DNA]</scope>
    <source>
        <strain evidence="9 10">DSM 23821</strain>
    </source>
</reference>
<evidence type="ECO:0000256" key="3">
    <source>
        <dbReference type="ARBA" id="ARBA00022927"/>
    </source>
</evidence>
<keyword evidence="7" id="KW-0813">Transport</keyword>
<accession>A0A7J5C2D5</accession>
<feature type="transmembrane region" description="Helical" evidence="7">
    <location>
        <begin position="151"/>
        <end position="175"/>
    </location>
</feature>
<feature type="transmembrane region" description="Helical" evidence="7">
    <location>
        <begin position="187"/>
        <end position="205"/>
    </location>
</feature>
<comment type="subcellular location">
    <subcellularLocation>
        <location evidence="7">Cell membrane</location>
        <topology evidence="7">Multi-pass membrane protein</topology>
    </subcellularLocation>
    <subcellularLocation>
        <location evidence="1">Membrane</location>
        <topology evidence="1">Multi-pass membrane protein</topology>
    </subcellularLocation>
</comment>
<evidence type="ECO:0000313" key="9">
    <source>
        <dbReference type="EMBL" id="KAB1660201.1"/>
    </source>
</evidence>
<organism evidence="9 10">
    <name type="scientific">Pseudoclavibacter chungangensis</name>
    <dbReference type="NCBI Taxonomy" id="587635"/>
    <lineage>
        <taxon>Bacteria</taxon>
        <taxon>Bacillati</taxon>
        <taxon>Actinomycetota</taxon>
        <taxon>Actinomycetes</taxon>
        <taxon>Micrococcales</taxon>
        <taxon>Microbacteriaceae</taxon>
        <taxon>Pseudoclavibacter</taxon>
    </lineage>
</organism>
<evidence type="ECO:0000256" key="2">
    <source>
        <dbReference type="ARBA" id="ARBA00022692"/>
    </source>
</evidence>
<keyword evidence="6 7" id="KW-0472">Membrane</keyword>
<dbReference type="AlphaFoldDB" id="A0A7J5C2D5"/>
<feature type="transmembrane region" description="Helical" evidence="7">
    <location>
        <begin position="69"/>
        <end position="91"/>
    </location>
</feature>
<dbReference type="GO" id="GO:0009977">
    <property type="term" value="F:proton motive force dependent protein transmembrane transporter activity"/>
    <property type="evidence" value="ECO:0007669"/>
    <property type="project" value="TreeGrafter"/>
</dbReference>
<keyword evidence="5 7" id="KW-0811">Translocation</keyword>
<feature type="compositionally biased region" description="Basic and acidic residues" evidence="8">
    <location>
        <begin position="265"/>
        <end position="278"/>
    </location>
</feature>
<keyword evidence="10" id="KW-1185">Reference proteome</keyword>
<keyword evidence="4 7" id="KW-1133">Transmembrane helix</keyword>
<comment type="function">
    <text evidence="7">Part of the twin-arginine translocation (Tat) system that transports large folded proteins containing a characteristic twin-arginine motif in their signal peptide across membranes. Together with TatB, TatC is part of a receptor directly interacting with Tat signal peptides.</text>
</comment>
<gene>
    <name evidence="7 9" type="primary">tatC</name>
    <name evidence="9" type="ORF">F8O01_03620</name>
</gene>
<feature type="transmembrane region" description="Helical" evidence="7">
    <location>
        <begin position="211"/>
        <end position="231"/>
    </location>
</feature>
<sequence length="278" mass="28838">MPVSGHLREAKRRATRIAVALVIGIVLGFVVSGSVLDLLRAPVLELAASRAASLNYDTVTAAFDLRVRIAVVIGIVVAIPVALIEAYRFAAPGLTRRERRASLGVLASAGPLFVLGAATGLALFPRLVTVLTSFAGETDSSLLQADAYVDFVLKTVVVTGIAFVLPVALVVLNAAGVLPARTIARSWRVVVVLIALVAAIVTPAADVLSMFLVALPLAALFGIALGITALADRRRARALERAPLIEPRPEPLSVSAGPTAPLAADGHHITDGSRSCSD</sequence>
<feature type="transmembrane region" description="Helical" evidence="7">
    <location>
        <begin position="103"/>
        <end position="124"/>
    </location>
</feature>
<keyword evidence="3 7" id="KW-0653">Protein transport</keyword>
<dbReference type="PANTHER" id="PTHR30371:SF0">
    <property type="entry name" value="SEC-INDEPENDENT PROTEIN TRANSLOCASE PROTEIN TATC, CHLOROPLASTIC-RELATED"/>
    <property type="match status" value="1"/>
</dbReference>
<dbReference type="GO" id="GO:0043953">
    <property type="term" value="P:protein transport by the Tat complex"/>
    <property type="evidence" value="ECO:0007669"/>
    <property type="project" value="UniProtKB-UniRule"/>
</dbReference>